<organism evidence="9 10">
    <name type="scientific">Passalora fulva</name>
    <name type="common">Tomato leaf mold</name>
    <name type="synonym">Cladosporium fulvum</name>
    <dbReference type="NCBI Taxonomy" id="5499"/>
    <lineage>
        <taxon>Eukaryota</taxon>
        <taxon>Fungi</taxon>
        <taxon>Dikarya</taxon>
        <taxon>Ascomycota</taxon>
        <taxon>Pezizomycotina</taxon>
        <taxon>Dothideomycetes</taxon>
        <taxon>Dothideomycetidae</taxon>
        <taxon>Mycosphaerellales</taxon>
        <taxon>Mycosphaerellaceae</taxon>
        <taxon>Fulvia</taxon>
    </lineage>
</organism>
<dbReference type="InterPro" id="IPR012133">
    <property type="entry name" value="Alpha-hydoxy_acid_DH_FMN"/>
</dbReference>
<feature type="domain" description="FMN hydroxy acid dehydrogenase" evidence="8">
    <location>
        <begin position="7"/>
        <end position="379"/>
    </location>
</feature>
<evidence type="ECO:0000256" key="4">
    <source>
        <dbReference type="ARBA" id="ARBA00073420"/>
    </source>
</evidence>
<name>A0A9Q8PH68_PASFU</name>
<dbReference type="InterPro" id="IPR013785">
    <property type="entry name" value="Aldolase_TIM"/>
</dbReference>
<comment type="similarity">
    <text evidence="3">Belongs to the FMN-dependent alpha-hydroxy acid dehydrogenase family.</text>
</comment>
<comment type="cofactor">
    <cofactor evidence="1">
        <name>FMN</name>
        <dbReference type="ChEBI" id="CHEBI:58210"/>
    </cofactor>
</comment>
<dbReference type="Gene3D" id="3.20.20.70">
    <property type="entry name" value="Aldolase class I"/>
    <property type="match status" value="1"/>
</dbReference>
<dbReference type="GeneID" id="71989500"/>
<keyword evidence="2" id="KW-0560">Oxidoreductase</keyword>
<dbReference type="CDD" id="cd02809">
    <property type="entry name" value="alpha_hydroxyacid_oxid_FMN"/>
    <property type="match status" value="1"/>
</dbReference>
<dbReference type="InterPro" id="IPR008259">
    <property type="entry name" value="FMN_hydac_DH_AS"/>
</dbReference>
<dbReference type="GO" id="GO:0016491">
    <property type="term" value="F:oxidoreductase activity"/>
    <property type="evidence" value="ECO:0007669"/>
    <property type="project" value="UniProtKB-KW"/>
</dbReference>
<dbReference type="SUPFAM" id="SSF51395">
    <property type="entry name" value="FMN-linked oxidoreductases"/>
    <property type="match status" value="1"/>
</dbReference>
<proteinExistence type="inferred from homology"/>
<feature type="binding site" evidence="7">
    <location>
        <position position="277"/>
    </location>
    <ligand>
        <name>glyoxylate</name>
        <dbReference type="ChEBI" id="CHEBI:36655"/>
    </ligand>
</feature>
<dbReference type="PANTHER" id="PTHR10578">
    <property type="entry name" value="S -2-HYDROXY-ACID OXIDASE-RELATED"/>
    <property type="match status" value="1"/>
</dbReference>
<dbReference type="PIRSF" id="PIRSF000138">
    <property type="entry name" value="Al-hdrx_acd_dh"/>
    <property type="match status" value="1"/>
</dbReference>
<dbReference type="InterPro" id="IPR000262">
    <property type="entry name" value="FMN-dep_DH"/>
</dbReference>
<sequence length="386" mass="42430">MATKRSRFDDRVFTISDLAAEAAKRVPKPIEEYINSGAGDMETLHDNQEAFRRYKLRPRVLRNVADVDTSTSILGCKAAFPLGWSPSAAHGLSHKDAELATSRAAAKNGIPMILSSWSNTRLEDVIAAGRGNAYAMQVTLLKDKDVTLQMIRRAEHAGYKALFVSVDLPILGNRVNECRNEFAFPQHLSFPNLAFVSDETVSTDDLDYGKISRISLLSVPVELTLVDPSAEWDELIPWLRQHTKLEIWLKGIYSPKDIQLAIDHGIDGVLISNHGGRQLDGVPATLDALRECAPVAKGRIKVALDGGIRRGSDIFKALALGADFCFVGRIAVWGLAYKGEAGADLAIKILLDEFKRTMMLTGCRSISDISKDHLSIFDSEKTLAKL</sequence>
<accession>A0A9Q8PH68</accession>
<evidence type="ECO:0000313" key="9">
    <source>
        <dbReference type="EMBL" id="UJO22354.1"/>
    </source>
</evidence>
<dbReference type="Proteomes" id="UP000756132">
    <property type="component" value="Chromosome 9"/>
</dbReference>
<evidence type="ECO:0000256" key="6">
    <source>
        <dbReference type="PIRSR" id="PIRSR000138-1"/>
    </source>
</evidence>
<evidence type="ECO:0000259" key="8">
    <source>
        <dbReference type="PROSITE" id="PS51349"/>
    </source>
</evidence>
<feature type="binding site" evidence="7">
    <location>
        <position position="250"/>
    </location>
    <ligand>
        <name>FMN</name>
        <dbReference type="ChEBI" id="CHEBI:58210"/>
    </ligand>
</feature>
<feature type="binding site" evidence="7">
    <location>
        <position position="174"/>
    </location>
    <ligand>
        <name>glyoxylate</name>
        <dbReference type="ChEBI" id="CHEBI:36655"/>
    </ligand>
</feature>
<dbReference type="KEGG" id="ffu:CLAFUR5_09622"/>
<evidence type="ECO:0000256" key="5">
    <source>
        <dbReference type="ARBA" id="ARBA00083297"/>
    </source>
</evidence>
<dbReference type="OrthoDB" id="1925334at2759"/>
<feature type="binding site" evidence="7">
    <location>
        <position position="272"/>
    </location>
    <ligand>
        <name>FMN</name>
        <dbReference type="ChEBI" id="CHEBI:58210"/>
    </ligand>
</feature>
<feature type="binding site" evidence="7">
    <location>
        <position position="115"/>
    </location>
    <ligand>
        <name>FMN</name>
        <dbReference type="ChEBI" id="CHEBI:58210"/>
    </ligand>
</feature>
<feature type="binding site" evidence="7">
    <location>
        <position position="274"/>
    </location>
    <ligand>
        <name>glyoxylate</name>
        <dbReference type="ChEBI" id="CHEBI:36655"/>
    </ligand>
</feature>
<keyword evidence="7" id="KW-0285">Flavoprotein</keyword>
<dbReference type="Pfam" id="PF01070">
    <property type="entry name" value="FMN_dh"/>
    <property type="match status" value="1"/>
</dbReference>
<dbReference type="AlphaFoldDB" id="A0A9Q8PH68"/>
<feature type="binding site" evidence="7">
    <location>
        <begin position="86"/>
        <end position="88"/>
    </location>
    <ligand>
        <name>FMN</name>
        <dbReference type="ChEBI" id="CHEBI:58210"/>
    </ligand>
</feature>
<feature type="binding site" evidence="7">
    <location>
        <position position="137"/>
    </location>
    <ligand>
        <name>FMN</name>
        <dbReference type="ChEBI" id="CHEBI:58210"/>
    </ligand>
</feature>
<dbReference type="GO" id="GO:0010181">
    <property type="term" value="F:FMN binding"/>
    <property type="evidence" value="ECO:0007669"/>
    <property type="project" value="InterPro"/>
</dbReference>
<keyword evidence="7" id="KW-0288">FMN</keyword>
<evidence type="ECO:0000256" key="1">
    <source>
        <dbReference type="ARBA" id="ARBA00001917"/>
    </source>
</evidence>
<feature type="binding site" evidence="7">
    <location>
        <position position="33"/>
    </location>
    <ligand>
        <name>glyoxylate</name>
        <dbReference type="ChEBI" id="CHEBI:36655"/>
    </ligand>
</feature>
<dbReference type="PROSITE" id="PS00557">
    <property type="entry name" value="FMN_HYDROXY_ACID_DH_1"/>
    <property type="match status" value="1"/>
</dbReference>
<dbReference type="RefSeq" id="XP_047766720.1">
    <property type="nucleotide sequence ID" value="XM_047908770.1"/>
</dbReference>
<feature type="binding site" evidence="7">
    <location>
        <begin position="328"/>
        <end position="329"/>
    </location>
    <ligand>
        <name>FMN</name>
        <dbReference type="ChEBI" id="CHEBI:58210"/>
    </ligand>
</feature>
<keyword evidence="10" id="KW-1185">Reference proteome</keyword>
<reference evidence="9" key="1">
    <citation type="submission" date="2021-12" db="EMBL/GenBank/DDBJ databases">
        <authorList>
            <person name="Zaccaron A."/>
            <person name="Stergiopoulos I."/>
        </authorList>
    </citation>
    <scope>NUCLEOTIDE SEQUENCE</scope>
    <source>
        <strain evidence="9">Race5_Kim</strain>
    </source>
</reference>
<dbReference type="FunFam" id="3.20.20.70:FF:000056">
    <property type="entry name" value="hydroxyacid oxidase 2"/>
    <property type="match status" value="1"/>
</dbReference>
<feature type="binding site" evidence="7">
    <location>
        <begin position="305"/>
        <end position="309"/>
    </location>
    <ligand>
        <name>FMN</name>
        <dbReference type="ChEBI" id="CHEBI:58210"/>
    </ligand>
</feature>
<dbReference type="EMBL" id="CP090171">
    <property type="protein sequence ID" value="UJO22354.1"/>
    <property type="molecule type" value="Genomic_DNA"/>
</dbReference>
<evidence type="ECO:0000256" key="3">
    <source>
        <dbReference type="ARBA" id="ARBA00024042"/>
    </source>
</evidence>
<evidence type="ECO:0000256" key="7">
    <source>
        <dbReference type="PIRSR" id="PIRSR000138-2"/>
    </source>
</evidence>
<evidence type="ECO:0000313" key="10">
    <source>
        <dbReference type="Proteomes" id="UP000756132"/>
    </source>
</evidence>
<reference evidence="9" key="2">
    <citation type="journal article" date="2022" name="Microb. Genom.">
        <title>A chromosome-scale genome assembly of the tomato pathogen Cladosporium fulvum reveals a compartmentalized genome architecture and the presence of a dispensable chromosome.</title>
        <authorList>
            <person name="Zaccaron A.Z."/>
            <person name="Chen L.H."/>
            <person name="Samaras A."/>
            <person name="Stergiopoulos I."/>
        </authorList>
    </citation>
    <scope>NUCLEOTIDE SEQUENCE</scope>
    <source>
        <strain evidence="9">Race5_Kim</strain>
    </source>
</reference>
<dbReference type="InterPro" id="IPR037396">
    <property type="entry name" value="FMN_HAD"/>
</dbReference>
<gene>
    <name evidence="9" type="ORF">CLAFUR5_09622</name>
</gene>
<dbReference type="PROSITE" id="PS51349">
    <property type="entry name" value="FMN_HYDROXY_ACID_DH_2"/>
    <property type="match status" value="1"/>
</dbReference>
<evidence type="ECO:0000256" key="2">
    <source>
        <dbReference type="ARBA" id="ARBA00023002"/>
    </source>
</evidence>
<dbReference type="PANTHER" id="PTHR10578:SF149">
    <property type="entry name" value="2-HYDROXYACID OXIDASE 2"/>
    <property type="match status" value="1"/>
</dbReference>
<protein>
    <recommendedName>
        <fullName evidence="4">Oxidase FUB9</fullName>
    </recommendedName>
    <alternativeName>
        <fullName evidence="5">Fusaric acid biosynthesis protein 9</fullName>
    </alternativeName>
</protein>
<feature type="active site" description="Proton acceptor" evidence="6">
    <location>
        <position position="274"/>
    </location>
</feature>
<dbReference type="GO" id="GO:0005737">
    <property type="term" value="C:cytoplasm"/>
    <property type="evidence" value="ECO:0007669"/>
    <property type="project" value="UniProtKB-ARBA"/>
</dbReference>